<evidence type="ECO:0000313" key="2">
    <source>
        <dbReference type="EMBL" id="KKN62599.1"/>
    </source>
</evidence>
<gene>
    <name evidence="2" type="ORF">LCGC14_0510100</name>
</gene>
<feature type="region of interest" description="Disordered" evidence="1">
    <location>
        <begin position="13"/>
        <end position="40"/>
    </location>
</feature>
<comment type="caution">
    <text evidence="2">The sequence shown here is derived from an EMBL/GenBank/DDBJ whole genome shotgun (WGS) entry which is preliminary data.</text>
</comment>
<organism evidence="2">
    <name type="scientific">marine sediment metagenome</name>
    <dbReference type="NCBI Taxonomy" id="412755"/>
    <lineage>
        <taxon>unclassified sequences</taxon>
        <taxon>metagenomes</taxon>
        <taxon>ecological metagenomes</taxon>
    </lineage>
</organism>
<evidence type="ECO:0000256" key="1">
    <source>
        <dbReference type="SAM" id="MobiDB-lite"/>
    </source>
</evidence>
<accession>A0A0F9S671</accession>
<protein>
    <submittedName>
        <fullName evidence="2">Uncharacterized protein</fullName>
    </submittedName>
</protein>
<reference evidence="2" key="1">
    <citation type="journal article" date="2015" name="Nature">
        <title>Complex archaea that bridge the gap between prokaryotes and eukaryotes.</title>
        <authorList>
            <person name="Spang A."/>
            <person name="Saw J.H."/>
            <person name="Jorgensen S.L."/>
            <person name="Zaremba-Niedzwiedzka K."/>
            <person name="Martijn J."/>
            <person name="Lind A.E."/>
            <person name="van Eijk R."/>
            <person name="Schleper C."/>
            <person name="Guy L."/>
            <person name="Ettema T.J."/>
        </authorList>
    </citation>
    <scope>NUCLEOTIDE SEQUENCE</scope>
</reference>
<sequence length="40" mass="4397">MVICKPQVAVVKPENPRDRTPHLPGSFKQNSGGYDWGDTA</sequence>
<name>A0A0F9S671_9ZZZZ</name>
<proteinExistence type="predicted"/>
<dbReference type="EMBL" id="LAZR01000618">
    <property type="protein sequence ID" value="KKN62599.1"/>
    <property type="molecule type" value="Genomic_DNA"/>
</dbReference>
<dbReference type="AlphaFoldDB" id="A0A0F9S671"/>